<gene>
    <name evidence="1" type="ORF">UFOVP38_44</name>
</gene>
<proteinExistence type="predicted"/>
<sequence length="60" mass="6953">MALSYLATTDDDYVLVDLSLEDTSEWLGDIRTDDVPYDRETERALYNWYITNNTTKSGLI</sequence>
<evidence type="ECO:0000313" key="1">
    <source>
        <dbReference type="EMBL" id="CAB4240663.1"/>
    </source>
</evidence>
<protein>
    <submittedName>
        <fullName evidence="1">Uncharacterized protein</fullName>
    </submittedName>
</protein>
<name>A0A6J5T931_9CAUD</name>
<organism evidence="1">
    <name type="scientific">uncultured Caudovirales phage</name>
    <dbReference type="NCBI Taxonomy" id="2100421"/>
    <lineage>
        <taxon>Viruses</taxon>
        <taxon>Duplodnaviria</taxon>
        <taxon>Heunggongvirae</taxon>
        <taxon>Uroviricota</taxon>
        <taxon>Caudoviricetes</taxon>
        <taxon>Peduoviridae</taxon>
        <taxon>Maltschvirus</taxon>
        <taxon>Maltschvirus maltsch</taxon>
    </lineage>
</organism>
<accession>A0A6J5T931</accession>
<reference evidence="1" key="1">
    <citation type="submission" date="2020-05" db="EMBL/GenBank/DDBJ databases">
        <authorList>
            <person name="Chiriac C."/>
            <person name="Salcher M."/>
            <person name="Ghai R."/>
            <person name="Kavagutti S V."/>
        </authorList>
    </citation>
    <scope>NUCLEOTIDE SEQUENCE</scope>
</reference>
<dbReference type="EMBL" id="LR797812">
    <property type="protein sequence ID" value="CAB4240663.1"/>
    <property type="molecule type" value="Genomic_DNA"/>
</dbReference>